<name>A0A6G8R5Y6_9CAUD</name>
<evidence type="ECO:0000313" key="1">
    <source>
        <dbReference type="EMBL" id="QIN96806.1"/>
    </source>
</evidence>
<dbReference type="PROSITE" id="PS51331">
    <property type="entry name" value="THYX"/>
    <property type="match status" value="1"/>
</dbReference>
<proteinExistence type="predicted"/>
<dbReference type="PANTHER" id="PTHR34934">
    <property type="entry name" value="FLAVIN-DEPENDENT THYMIDYLATE SYNTHASE"/>
    <property type="match status" value="1"/>
</dbReference>
<protein>
    <submittedName>
        <fullName evidence="1">Thymidylate synthase</fullName>
    </submittedName>
</protein>
<keyword evidence="2" id="KW-1185">Reference proteome</keyword>
<accession>A0A6G8R5Y6</accession>
<reference evidence="1 2" key="1">
    <citation type="submission" date="2020-03" db="EMBL/GenBank/DDBJ databases">
        <title>The Isolation and Genome Sequence of a Novel Cyanophage S-N03 from the Huanghai Sea, China.</title>
        <authorList>
            <person name="Jiang T."/>
        </authorList>
    </citation>
    <scope>NUCLEOTIDE SEQUENCE [LARGE SCALE GENOMIC DNA]</scope>
</reference>
<dbReference type="NCBIfam" id="TIGR02170">
    <property type="entry name" value="thyX"/>
    <property type="match status" value="1"/>
</dbReference>
<dbReference type="SUPFAM" id="SSF69796">
    <property type="entry name" value="Thymidylate synthase-complementing protein Thy1"/>
    <property type="match status" value="1"/>
</dbReference>
<evidence type="ECO:0000313" key="2">
    <source>
        <dbReference type="Proteomes" id="UP000502617"/>
    </source>
</evidence>
<dbReference type="Proteomes" id="UP000502617">
    <property type="component" value="Segment"/>
</dbReference>
<dbReference type="CDD" id="cd20175">
    <property type="entry name" value="ThyX"/>
    <property type="match status" value="1"/>
</dbReference>
<dbReference type="InterPro" id="IPR003669">
    <property type="entry name" value="Thymidylate_synthase_ThyX"/>
</dbReference>
<dbReference type="GO" id="GO:0004799">
    <property type="term" value="F:thymidylate synthase activity"/>
    <property type="evidence" value="ECO:0007669"/>
    <property type="project" value="TreeGrafter"/>
</dbReference>
<dbReference type="Gene3D" id="3.30.1360.170">
    <property type="match status" value="1"/>
</dbReference>
<organism evidence="1 2">
    <name type="scientific">Synechococcus phage S-N03</name>
    <dbReference type="NCBI Taxonomy" id="2718943"/>
    <lineage>
        <taxon>Viruses</taxon>
        <taxon>Duplodnaviria</taxon>
        <taxon>Heunggongvirae</taxon>
        <taxon>Uroviricota</taxon>
        <taxon>Caudoviricetes</taxon>
        <taxon>Pantevenvirales</taxon>
        <taxon>Kyanoviridae</taxon>
        <taxon>Huanghaivirus</taxon>
        <taxon>Huanghaivirus snothree</taxon>
    </lineage>
</organism>
<dbReference type="RefSeq" id="YP_010669186.1">
    <property type="nucleotide sequence ID" value="NC_070959.1"/>
</dbReference>
<dbReference type="GO" id="GO:0006231">
    <property type="term" value="P:dTMP biosynthetic process"/>
    <property type="evidence" value="ECO:0007669"/>
    <property type="project" value="InterPro"/>
</dbReference>
<sequence length="222" mass="25733">MSTSMPNRQHEEHSARLISVTPDAEEQIVYMARVSNPKNQSNMETAPRLVKYLIKHKHWSPFEMASMQLEINTTRAIAAQVLRHRSFSFQEFSQRYSAVGDLPKIAVPHLRTQDLKNKQASHDDLDPEVKERLEREIERLYDNANDLYQFALSKGVAKECARSILPLGTPTRMYMSGSVRSWIHYIQIRAGVETQLEHRLIAEDAKRIFTEQFPNIAEALEW</sequence>
<dbReference type="EMBL" id="MT162466">
    <property type="protein sequence ID" value="QIN96806.1"/>
    <property type="molecule type" value="Genomic_DNA"/>
</dbReference>
<dbReference type="InterPro" id="IPR036098">
    <property type="entry name" value="Thymidylate_synthase_ThyX_sf"/>
</dbReference>
<dbReference type="GO" id="GO:0050797">
    <property type="term" value="F:thymidylate synthase (FAD) activity"/>
    <property type="evidence" value="ECO:0007669"/>
    <property type="project" value="InterPro"/>
</dbReference>
<dbReference type="GO" id="GO:0070402">
    <property type="term" value="F:NADPH binding"/>
    <property type="evidence" value="ECO:0007669"/>
    <property type="project" value="TreeGrafter"/>
</dbReference>
<dbReference type="GO" id="GO:0050660">
    <property type="term" value="F:flavin adenine dinucleotide binding"/>
    <property type="evidence" value="ECO:0007669"/>
    <property type="project" value="InterPro"/>
</dbReference>
<dbReference type="KEGG" id="vg:77945340"/>
<dbReference type="Pfam" id="PF02511">
    <property type="entry name" value="Thy1"/>
    <property type="match status" value="1"/>
</dbReference>
<dbReference type="GeneID" id="77945340"/>
<dbReference type="PANTHER" id="PTHR34934:SF1">
    <property type="entry name" value="FLAVIN-DEPENDENT THYMIDYLATE SYNTHASE"/>
    <property type="match status" value="1"/>
</dbReference>
<dbReference type="Gene3D" id="1.20.5.3070">
    <property type="match status" value="1"/>
</dbReference>